<evidence type="ECO:0000313" key="4">
    <source>
        <dbReference type="Proteomes" id="UP001245370"/>
    </source>
</evidence>
<keyword evidence="4" id="KW-1185">Reference proteome</keyword>
<comment type="caution">
    <text evidence="1">The sequence shown here is derived from an EMBL/GenBank/DDBJ whole genome shotgun (WGS) entry which is preliminary data.</text>
</comment>
<dbReference type="Proteomes" id="UP001144397">
    <property type="component" value="Unassembled WGS sequence"/>
</dbReference>
<evidence type="ECO:0000313" key="2">
    <source>
        <dbReference type="EMBL" id="MDR6333942.1"/>
    </source>
</evidence>
<protein>
    <submittedName>
        <fullName evidence="1">Uncharacterized protein</fullName>
    </submittedName>
</protein>
<dbReference type="Proteomes" id="UP001245370">
    <property type="component" value="Unassembled WGS sequence"/>
</dbReference>
<dbReference type="RefSeq" id="WP_281807572.1">
    <property type="nucleotide sequence ID" value="NZ_BSDO01000003.1"/>
</dbReference>
<proteinExistence type="predicted"/>
<name>A0A9W6CRP8_XANFL</name>
<dbReference type="EMBL" id="BSDO01000003">
    <property type="protein sequence ID" value="GLI22658.1"/>
    <property type="molecule type" value="Genomic_DNA"/>
</dbReference>
<dbReference type="AlphaFoldDB" id="A0A9W6CRP8"/>
<gene>
    <name evidence="2" type="ORF">GGQ86_002418</name>
    <name evidence="1" type="ORF">XFLAVUS301_23320</name>
</gene>
<evidence type="ECO:0000313" key="3">
    <source>
        <dbReference type="Proteomes" id="UP001144397"/>
    </source>
</evidence>
<dbReference type="GeneID" id="95763120"/>
<reference evidence="2 4" key="2">
    <citation type="submission" date="2023-07" db="EMBL/GenBank/DDBJ databases">
        <title>Genomic Encyclopedia of Type Strains, Phase IV (KMG-IV): sequencing the most valuable type-strain genomes for metagenomic binning, comparative biology and taxonomic classification.</title>
        <authorList>
            <person name="Goeker M."/>
        </authorList>
    </citation>
    <scope>NUCLEOTIDE SEQUENCE [LARGE SCALE GENOMIC DNA]</scope>
    <source>
        <strain evidence="2 4">DSM 338</strain>
    </source>
</reference>
<reference evidence="1" key="1">
    <citation type="submission" date="2022-12" db="EMBL/GenBank/DDBJ databases">
        <title>Reference genome sequencing for broad-spectrum identification of bacterial and archaeal isolates by mass spectrometry.</title>
        <authorList>
            <person name="Sekiguchi Y."/>
            <person name="Tourlousse D.M."/>
        </authorList>
    </citation>
    <scope>NUCLEOTIDE SEQUENCE</scope>
    <source>
        <strain evidence="1">301</strain>
    </source>
</reference>
<dbReference type="EMBL" id="JAVDPY010000004">
    <property type="protein sequence ID" value="MDR6333942.1"/>
    <property type="molecule type" value="Genomic_DNA"/>
</dbReference>
<evidence type="ECO:0000313" key="1">
    <source>
        <dbReference type="EMBL" id="GLI22658.1"/>
    </source>
</evidence>
<accession>A0A9W6CRP8</accession>
<organism evidence="1 3">
    <name type="scientific">Xanthobacter flavus</name>
    <dbReference type="NCBI Taxonomy" id="281"/>
    <lineage>
        <taxon>Bacteria</taxon>
        <taxon>Pseudomonadati</taxon>
        <taxon>Pseudomonadota</taxon>
        <taxon>Alphaproteobacteria</taxon>
        <taxon>Hyphomicrobiales</taxon>
        <taxon>Xanthobacteraceae</taxon>
        <taxon>Xanthobacter</taxon>
    </lineage>
</organism>
<sequence>MPLAEIPLNKAVQLFFASDSKRTEILRKDAYRSARSRPKANGGNFHTAFWSDAKDHVAGLLDLREATSERISKNPKCKRLYELLRDGFLQLWNEKRRWLNEPVKIVAKNIHGQFECHPCAVSMRGALHVRAGDFYSRIVYPYFSEEPELGEDGARLILWAMIEALPAHDPEEMRIIDVIRAKSYSIANCPLRGDEFELFEEKISLIADEWERLRRSYD</sequence>